<evidence type="ECO:0000313" key="3">
    <source>
        <dbReference type="EMBL" id="WMV32839.1"/>
    </source>
</evidence>
<dbReference type="PANTHER" id="PTHR47723">
    <property type="entry name" value="OS05G0353850 PROTEIN"/>
    <property type="match status" value="1"/>
</dbReference>
<dbReference type="InterPro" id="IPR036397">
    <property type="entry name" value="RNaseH_sf"/>
</dbReference>
<dbReference type="InterPro" id="IPR053151">
    <property type="entry name" value="RNase_H-like"/>
</dbReference>
<feature type="compositionally biased region" description="Polar residues" evidence="1">
    <location>
        <begin position="49"/>
        <end position="59"/>
    </location>
</feature>
<evidence type="ECO:0000259" key="2">
    <source>
        <dbReference type="PROSITE" id="PS50879"/>
    </source>
</evidence>
<organism evidence="3 4">
    <name type="scientific">Solanum verrucosum</name>
    <dbReference type="NCBI Taxonomy" id="315347"/>
    <lineage>
        <taxon>Eukaryota</taxon>
        <taxon>Viridiplantae</taxon>
        <taxon>Streptophyta</taxon>
        <taxon>Embryophyta</taxon>
        <taxon>Tracheophyta</taxon>
        <taxon>Spermatophyta</taxon>
        <taxon>Magnoliopsida</taxon>
        <taxon>eudicotyledons</taxon>
        <taxon>Gunneridae</taxon>
        <taxon>Pentapetalae</taxon>
        <taxon>asterids</taxon>
        <taxon>lamiids</taxon>
        <taxon>Solanales</taxon>
        <taxon>Solanaceae</taxon>
        <taxon>Solanoideae</taxon>
        <taxon>Solaneae</taxon>
        <taxon>Solanum</taxon>
    </lineage>
</organism>
<feature type="compositionally biased region" description="Polar residues" evidence="1">
    <location>
        <begin position="159"/>
        <end position="172"/>
    </location>
</feature>
<keyword evidence="4" id="KW-1185">Reference proteome</keyword>
<dbReference type="Pfam" id="PF13966">
    <property type="entry name" value="zf-RVT"/>
    <property type="match status" value="1"/>
</dbReference>
<feature type="region of interest" description="Disordered" evidence="1">
    <location>
        <begin position="143"/>
        <end position="212"/>
    </location>
</feature>
<gene>
    <name evidence="3" type="ORF">MTR67_026224</name>
</gene>
<dbReference type="GO" id="GO:0003676">
    <property type="term" value="F:nucleic acid binding"/>
    <property type="evidence" value="ECO:0007669"/>
    <property type="project" value="InterPro"/>
</dbReference>
<feature type="compositionally biased region" description="Basic and acidic residues" evidence="1">
    <location>
        <begin position="1"/>
        <end position="13"/>
    </location>
</feature>
<dbReference type="PROSITE" id="PS50879">
    <property type="entry name" value="RNASE_H_1"/>
    <property type="match status" value="1"/>
</dbReference>
<evidence type="ECO:0000256" key="1">
    <source>
        <dbReference type="SAM" id="MobiDB-lite"/>
    </source>
</evidence>
<dbReference type="Gene3D" id="3.30.420.10">
    <property type="entry name" value="Ribonuclease H-like superfamily/Ribonuclease H"/>
    <property type="match status" value="1"/>
</dbReference>
<name>A0AAF0R7B1_SOLVR</name>
<dbReference type="AlphaFoldDB" id="A0AAF0R7B1"/>
<protein>
    <recommendedName>
        <fullName evidence="2">RNase H type-1 domain-containing protein</fullName>
    </recommendedName>
</protein>
<proteinExistence type="predicted"/>
<feature type="non-terminal residue" evidence="3">
    <location>
        <position position="870"/>
    </location>
</feature>
<dbReference type="CDD" id="cd06222">
    <property type="entry name" value="RNase_H_like"/>
    <property type="match status" value="1"/>
</dbReference>
<feature type="domain" description="RNase H type-1" evidence="2">
    <location>
        <begin position="714"/>
        <end position="844"/>
    </location>
</feature>
<feature type="region of interest" description="Disordered" evidence="1">
    <location>
        <begin position="523"/>
        <end position="556"/>
    </location>
</feature>
<dbReference type="InterPro" id="IPR026960">
    <property type="entry name" value="RVT-Znf"/>
</dbReference>
<dbReference type="InterPro" id="IPR044730">
    <property type="entry name" value="RNase_H-like_dom_plant"/>
</dbReference>
<feature type="region of interest" description="Disordered" evidence="1">
    <location>
        <begin position="1"/>
        <end position="59"/>
    </location>
</feature>
<dbReference type="InterPro" id="IPR002156">
    <property type="entry name" value="RNaseH_domain"/>
</dbReference>
<dbReference type="EMBL" id="CP133617">
    <property type="protein sequence ID" value="WMV32839.1"/>
    <property type="molecule type" value="Genomic_DNA"/>
</dbReference>
<dbReference type="SUPFAM" id="SSF53098">
    <property type="entry name" value="Ribonuclease H-like"/>
    <property type="match status" value="1"/>
</dbReference>
<dbReference type="Pfam" id="PF13456">
    <property type="entry name" value="RVT_3"/>
    <property type="match status" value="1"/>
</dbReference>
<accession>A0AAF0R7B1</accession>
<dbReference type="PANTHER" id="PTHR47723:SF7">
    <property type="entry name" value="RNASE H FAMILY PROTEIN"/>
    <property type="match status" value="1"/>
</dbReference>
<dbReference type="InterPro" id="IPR012337">
    <property type="entry name" value="RNaseH-like_sf"/>
</dbReference>
<evidence type="ECO:0000313" key="4">
    <source>
        <dbReference type="Proteomes" id="UP001234989"/>
    </source>
</evidence>
<sequence length="870" mass="99386">MEKDQIQEKKQTKIGEATDNNVTNKVDEWQTQNMRKNKNHNQNNDQGKTTHSQEQVQQTKTKMQEHVQVQQINTNHAKLQIQESGMNLKNSDVVNEESGDQTSSPPSPVIVVVEDHCYDNDVPSPVIPTVLADEVCGGRLEGKEKQSNLQEGEPKGRALSQNYTQGGNQQVQPKKGNDKQHKGAMAKDMGNKASTSTQEQTPKSKNKPIRTQVIDEYNVENSEDEVDIDNQPINEQEDDDEVSELLIKAFSPNNDSVLEKEFNKLLASKVLEADEQQVTCELSHVEAPDTYINTFVYAKCKDNLRRSLWDRMLHFVDTNNTIPWCTVGDFNVITDTYEKLGGIRYNMRKSLEFIGVIEDCGLMDWASMDLSSLGLIKGASISEYGKDLIGPWLMIVRDYEDRVKVAEENLIQHNTDKNRTALHEINAKYIRYMKFEDSILRQKSQLQWFKEGDGNTKYFHALIRGRRRKLFIHKIINDIDEWIQRDEHIAEAACKHFHNILKGEEKLIDEVPMDCIPRMVTQEQNDRGAMEPGENYTTSSSSSHTHHSGSPAPAAARAVRGKIPMNEKLARIGVEPSECYYCHIPGLDTIEHTFNSGTFATKVWEFFAISLGIQTDHLPLRHLITRWWSSKYNNEATPIFICWNLWKNRCSKKYGGKQSNIARVKFVVFKDTIKLLHTVFPYISWPSSWKNICILIEQCYYDTKVTLVQWIKPSDVWVKLNTDGSFLSNLGKIGVGGILRDSNGNLLFAYSTPLGEGTNNQAEVEVAIFGISWCVHLNYHKVILEVDSQLLVDWLLAKSVSSWNITSQMQKLQMLITHFSHIKCTHTLREANYVADALSKHSHQVTTPQIYLNYQQLPKDATTYLQLDMD</sequence>
<reference evidence="3" key="1">
    <citation type="submission" date="2023-08" db="EMBL/GenBank/DDBJ databases">
        <title>A de novo genome assembly of Solanum verrucosum Schlechtendal, a Mexican diploid species geographically isolated from the other diploid A-genome species in potato relatives.</title>
        <authorList>
            <person name="Hosaka K."/>
        </authorList>
    </citation>
    <scope>NUCLEOTIDE SEQUENCE</scope>
    <source>
        <tissue evidence="3">Young leaves</tissue>
    </source>
</reference>
<dbReference type="GO" id="GO:0004523">
    <property type="term" value="F:RNA-DNA hybrid ribonuclease activity"/>
    <property type="evidence" value="ECO:0007669"/>
    <property type="project" value="InterPro"/>
</dbReference>
<feature type="compositionally biased region" description="Basic and acidic residues" evidence="1">
    <location>
        <begin position="143"/>
        <end position="156"/>
    </location>
</feature>
<dbReference type="Proteomes" id="UP001234989">
    <property type="component" value="Chromosome 6"/>
</dbReference>
<feature type="compositionally biased region" description="Polar residues" evidence="1">
    <location>
        <begin position="192"/>
        <end position="203"/>
    </location>
</feature>